<dbReference type="Proteomes" id="UP000478740">
    <property type="component" value="Unassembled WGS sequence"/>
</dbReference>
<dbReference type="EMBL" id="WMII01000006">
    <property type="protein sequence ID" value="MTH64287.1"/>
    <property type="molecule type" value="Genomic_DNA"/>
</dbReference>
<evidence type="ECO:0000259" key="1">
    <source>
        <dbReference type="PROSITE" id="PS50987"/>
    </source>
</evidence>
<accession>A0A6L6J0T3</accession>
<comment type="caution">
    <text evidence="2">The sequence shown here is derived from an EMBL/GenBank/DDBJ whole genome shotgun (WGS) entry which is preliminary data.</text>
</comment>
<evidence type="ECO:0000313" key="3">
    <source>
        <dbReference type="Proteomes" id="UP000478740"/>
    </source>
</evidence>
<dbReference type="AlphaFoldDB" id="A0A6L6J0T3"/>
<organism evidence="2 3">
    <name type="scientific">Paracoccus shanxieyensis</name>
    <dbReference type="NCBI Taxonomy" id="2675752"/>
    <lineage>
        <taxon>Bacteria</taxon>
        <taxon>Pseudomonadati</taxon>
        <taxon>Pseudomonadota</taxon>
        <taxon>Alphaproteobacteria</taxon>
        <taxon>Rhodobacterales</taxon>
        <taxon>Paracoccaceae</taxon>
        <taxon>Paracoccus</taxon>
    </lineage>
</organism>
<sequence>MVNRESALDDIFQALSDATRRQMLRDLAQGERTIGQLAQPHGMSLVAASKHVKMLERAGLLRREIRWRSHVCHLQAAPLAAAYAEIGAYERFWTGALDRLDQLLRDEDSTSETSPKHGDTA</sequence>
<dbReference type="PANTHER" id="PTHR38600:SF2">
    <property type="entry name" value="SLL0088 PROTEIN"/>
    <property type="match status" value="1"/>
</dbReference>
<keyword evidence="3" id="KW-1185">Reference proteome</keyword>
<dbReference type="InterPro" id="IPR036388">
    <property type="entry name" value="WH-like_DNA-bd_sf"/>
</dbReference>
<dbReference type="InterPro" id="IPR036390">
    <property type="entry name" value="WH_DNA-bd_sf"/>
</dbReference>
<gene>
    <name evidence="2" type="ORF">GL284_08385</name>
</gene>
<dbReference type="InterPro" id="IPR011991">
    <property type="entry name" value="ArsR-like_HTH"/>
</dbReference>
<name>A0A6L6J0T3_9RHOB</name>
<feature type="domain" description="HTH arsR-type" evidence="1">
    <location>
        <begin position="1"/>
        <end position="94"/>
    </location>
</feature>
<evidence type="ECO:0000313" key="2">
    <source>
        <dbReference type="EMBL" id="MTH64287.1"/>
    </source>
</evidence>
<dbReference type="PANTHER" id="PTHR38600">
    <property type="entry name" value="TRANSCRIPTIONAL REGULATORY PROTEIN"/>
    <property type="match status" value="1"/>
</dbReference>
<reference evidence="2 3" key="1">
    <citation type="submission" date="2019-11" db="EMBL/GenBank/DDBJ databases">
        <authorList>
            <person name="Dong K."/>
        </authorList>
    </citation>
    <scope>NUCLEOTIDE SEQUENCE [LARGE SCALE GENOMIC DNA]</scope>
    <source>
        <strain evidence="2 3">DK608</strain>
    </source>
</reference>
<dbReference type="InterPro" id="IPR001845">
    <property type="entry name" value="HTH_ArsR_DNA-bd_dom"/>
</dbReference>
<dbReference type="SUPFAM" id="SSF46785">
    <property type="entry name" value="Winged helix' DNA-binding domain"/>
    <property type="match status" value="1"/>
</dbReference>
<dbReference type="CDD" id="cd00090">
    <property type="entry name" value="HTH_ARSR"/>
    <property type="match status" value="1"/>
</dbReference>
<dbReference type="GO" id="GO:0003700">
    <property type="term" value="F:DNA-binding transcription factor activity"/>
    <property type="evidence" value="ECO:0007669"/>
    <property type="project" value="InterPro"/>
</dbReference>
<proteinExistence type="predicted"/>
<dbReference type="NCBIfam" id="NF033788">
    <property type="entry name" value="HTH_metalloreg"/>
    <property type="match status" value="1"/>
</dbReference>
<protein>
    <submittedName>
        <fullName evidence="2">Metalloregulator ArsR/SmtB family transcription factor</fullName>
    </submittedName>
</protein>
<dbReference type="Gene3D" id="1.10.10.10">
    <property type="entry name" value="Winged helix-like DNA-binding domain superfamily/Winged helix DNA-binding domain"/>
    <property type="match status" value="1"/>
</dbReference>
<dbReference type="PROSITE" id="PS50987">
    <property type="entry name" value="HTH_ARSR_2"/>
    <property type="match status" value="1"/>
</dbReference>
<dbReference type="Pfam" id="PF12840">
    <property type="entry name" value="HTH_20"/>
    <property type="match status" value="1"/>
</dbReference>
<dbReference type="SMART" id="SM00418">
    <property type="entry name" value="HTH_ARSR"/>
    <property type="match status" value="1"/>
</dbReference>